<protein>
    <submittedName>
        <fullName evidence="1">Uncharacterized protein</fullName>
    </submittedName>
</protein>
<comment type="caution">
    <text evidence="1">The sequence shown here is derived from an EMBL/GenBank/DDBJ whole genome shotgun (WGS) entry which is preliminary data.</text>
</comment>
<organism evidence="1 2">
    <name type="scientific">Streblomastix strix</name>
    <dbReference type="NCBI Taxonomy" id="222440"/>
    <lineage>
        <taxon>Eukaryota</taxon>
        <taxon>Metamonada</taxon>
        <taxon>Preaxostyla</taxon>
        <taxon>Oxymonadida</taxon>
        <taxon>Streblomastigidae</taxon>
        <taxon>Streblomastix</taxon>
    </lineage>
</organism>
<evidence type="ECO:0000313" key="1">
    <source>
        <dbReference type="EMBL" id="KAA6384280.1"/>
    </source>
</evidence>
<gene>
    <name evidence="1" type="ORF">EZS28_020195</name>
</gene>
<accession>A0A5J4VP35</accession>
<name>A0A5J4VP35_9EUKA</name>
<dbReference type="Proteomes" id="UP000324800">
    <property type="component" value="Unassembled WGS sequence"/>
</dbReference>
<sequence length="480" mass="56013">MFIKDIDRVVGGYLYKKCNQKLFNRTSAHFGRDYKTHLELCKGPDYQKHPKLDKIAQPFMPYLKSNKTIQKLFATGQTKLFPKDQEQGVSDILQPTKNYICIDAETVEEQNYDEEQIYAQVKPLSIVIEQMCELANDVNEANFACEPVVKFDNENEQQNISKRFIKQLSLDLTLRIFKDALIFIPPTTLDNFVHKYGNGTELNNRKFPHGSFNTSNVNQFLSSTEPLDTNGNRKFKDRWSYLEFYNIRDVECMFAPINNLIDLCWQQGIDMLSQISLSQIANSIKYNYAWEDFDINGDYNIETGNKEYKFYSEKWSQKVESYIQQDNKAGRDTTNNVTANDMDYFNQMIPNKCCYCNAKFTNVIKPTLERIDNNIAHTKDKCKLACQLYNSTRSNKDADVSKLVTYMYKYAIVKNLPMTIDDEEVYCSFCGIYNKNNPYTGVKIYMAGRVTKHIKIRETNDQDYSDTKRKEMMNIINSED</sequence>
<reference evidence="1 2" key="1">
    <citation type="submission" date="2019-03" db="EMBL/GenBank/DDBJ databases">
        <title>Single cell metagenomics reveals metabolic interactions within the superorganism composed of flagellate Streblomastix strix and complex community of Bacteroidetes bacteria on its surface.</title>
        <authorList>
            <person name="Treitli S.C."/>
            <person name="Kolisko M."/>
            <person name="Husnik F."/>
            <person name="Keeling P."/>
            <person name="Hampl V."/>
        </authorList>
    </citation>
    <scope>NUCLEOTIDE SEQUENCE [LARGE SCALE GENOMIC DNA]</scope>
    <source>
        <strain evidence="1">ST1C</strain>
    </source>
</reference>
<proteinExistence type="predicted"/>
<dbReference type="AlphaFoldDB" id="A0A5J4VP35"/>
<evidence type="ECO:0000313" key="2">
    <source>
        <dbReference type="Proteomes" id="UP000324800"/>
    </source>
</evidence>
<dbReference type="EMBL" id="SNRW01005832">
    <property type="protein sequence ID" value="KAA6384280.1"/>
    <property type="molecule type" value="Genomic_DNA"/>
</dbReference>